<dbReference type="InterPro" id="IPR032764">
    <property type="entry name" value="Tankyrase-bd_C"/>
</dbReference>
<feature type="domain" description="Tankyrase 1-binding protein C-terminal" evidence="2">
    <location>
        <begin position="203"/>
        <end position="362"/>
    </location>
</feature>
<feature type="compositionally biased region" description="Basic residues" evidence="1">
    <location>
        <begin position="72"/>
        <end position="84"/>
    </location>
</feature>
<dbReference type="InterPro" id="IPR040006">
    <property type="entry name" value="TNKS1BP1-like"/>
</dbReference>
<dbReference type="RefSeq" id="XP_060048539.1">
    <property type="nucleotide sequence ID" value="XM_060192556.1"/>
</dbReference>
<dbReference type="Pfam" id="PF15327">
    <property type="entry name" value="Tankyrase_bdg_C"/>
    <property type="match status" value="1"/>
</dbReference>
<protein>
    <submittedName>
        <fullName evidence="4">Uncharacterized protein KIAA1671 homolog isoform X2</fullName>
    </submittedName>
</protein>
<evidence type="ECO:0000313" key="4">
    <source>
        <dbReference type="RefSeq" id="XP_060048539.1"/>
    </source>
</evidence>
<organism evidence="3 4">
    <name type="scientific">Erinaceus europaeus</name>
    <name type="common">Western European hedgehog</name>
    <dbReference type="NCBI Taxonomy" id="9365"/>
    <lineage>
        <taxon>Eukaryota</taxon>
        <taxon>Metazoa</taxon>
        <taxon>Chordata</taxon>
        <taxon>Craniata</taxon>
        <taxon>Vertebrata</taxon>
        <taxon>Euteleostomi</taxon>
        <taxon>Mammalia</taxon>
        <taxon>Eutheria</taxon>
        <taxon>Laurasiatheria</taxon>
        <taxon>Eulipotyphla</taxon>
        <taxon>Erinaceidae</taxon>
        <taxon>Erinaceinae</taxon>
        <taxon>Erinaceus</taxon>
    </lineage>
</organism>
<feature type="compositionally biased region" description="Basic and acidic residues" evidence="1">
    <location>
        <begin position="242"/>
        <end position="253"/>
    </location>
</feature>
<feature type="compositionally biased region" description="Low complexity" evidence="1">
    <location>
        <begin position="291"/>
        <end position="304"/>
    </location>
</feature>
<evidence type="ECO:0000313" key="3">
    <source>
        <dbReference type="Proteomes" id="UP001652624"/>
    </source>
</evidence>
<evidence type="ECO:0000259" key="2">
    <source>
        <dbReference type="SMART" id="SM01319"/>
    </source>
</evidence>
<reference evidence="4" key="1">
    <citation type="submission" date="2025-08" db="UniProtKB">
        <authorList>
            <consortium name="RefSeq"/>
        </authorList>
    </citation>
    <scope>IDENTIFICATION</scope>
</reference>
<dbReference type="GeneID" id="103115530"/>
<sequence>MDYLGDKLSVAQNHVTQWVGTVRRSFQEALSLVTTAAEGPEHPGEPTARTPFKRASSLRLLATRSRESFRRFSARSQHRLSSRRARPEPPPDPDQLKQCFSRRATGAKDTDTLVQEADSRYGACTEQRQRGDSPAPESPSPESSGWKPPGCRLSSLSSPTEPTPSGAPQTPRGVRVDAAGSGWEPPVSPVTPSPPDPGPSHTVDDFSFMDQTSVLDSSALKTRVQLSKKSGRRLPSALRHSRVLEDSLEEEAHSTWMFRDSTEEKPPRGEDSDEEEQPQPERTPTAHPQRLPALPGLDPALLKAQLHKRPDTDSPGETPSWAPQPKASRSPFQPGGPGSRVERNDRSEEPTPQWLKELKSKKRQSLYENQA</sequence>
<dbReference type="PANTHER" id="PTHR22042">
    <property type="entry name" value="TANKYRASE 1 BINDING PROTEIN"/>
    <property type="match status" value="1"/>
</dbReference>
<evidence type="ECO:0000256" key="1">
    <source>
        <dbReference type="SAM" id="MobiDB-lite"/>
    </source>
</evidence>
<feature type="compositionally biased region" description="Low complexity" evidence="1">
    <location>
        <begin position="140"/>
        <end position="164"/>
    </location>
</feature>
<keyword evidence="3" id="KW-1185">Reference proteome</keyword>
<feature type="region of interest" description="Disordered" evidence="1">
    <location>
        <begin position="36"/>
        <end position="371"/>
    </location>
</feature>
<dbReference type="PANTHER" id="PTHR22042:SF3">
    <property type="entry name" value="RIKEN CDNA 2900026A02 GENE"/>
    <property type="match status" value="1"/>
</dbReference>
<accession>A0ABM3XI87</accession>
<feature type="compositionally biased region" description="Basic and acidic residues" evidence="1">
    <location>
        <begin position="260"/>
        <end position="270"/>
    </location>
</feature>
<dbReference type="Proteomes" id="UP001652624">
    <property type="component" value="Chromosome 6"/>
</dbReference>
<feature type="compositionally biased region" description="Basic and acidic residues" evidence="1">
    <location>
        <begin position="340"/>
        <end position="349"/>
    </location>
</feature>
<gene>
    <name evidence="4" type="primary">KIAA1671</name>
</gene>
<dbReference type="SMART" id="SM01319">
    <property type="entry name" value="Tankyrase_bdg_C"/>
    <property type="match status" value="1"/>
</dbReference>
<proteinExistence type="predicted"/>
<feature type="compositionally biased region" description="Polar residues" evidence="1">
    <location>
        <begin position="209"/>
        <end position="228"/>
    </location>
</feature>
<name>A0ABM3XI87_ERIEU</name>
<feature type="compositionally biased region" description="Pro residues" evidence="1">
    <location>
        <begin position="186"/>
        <end position="198"/>
    </location>
</feature>